<evidence type="ECO:0000313" key="5">
    <source>
        <dbReference type="EMBL" id="GHD29461.1"/>
    </source>
</evidence>
<dbReference type="Proteomes" id="UP000644693">
    <property type="component" value="Unassembled WGS sequence"/>
</dbReference>
<comment type="subcellular location">
    <subcellularLocation>
        <location evidence="1">Membrane</location>
    </subcellularLocation>
</comment>
<dbReference type="InterPro" id="IPR000184">
    <property type="entry name" value="Bac_surfAg_D15"/>
</dbReference>
<sequence>MPAPGIWAVIALAAIFLLGPLGVATAADEEAGGTFLDPDSPWLLTPTLSSDPKLGTTAGAVAGYIFKIDELSKDSLVVAFGNYSDTDSWMLGGFSDLYWDSNRHRVQLGGINGVIRNDYDDFLGTGLPARTEDDLTAFAARYFYGLSEHWYLGVQALSSNYAIGADGLLGGILEQIGLVGFDSNGIGLAVEYDSRDNIRNPHRGQRLSLHNTAYRESLGGDESFDAYNVDFSHYQPVGSHVIALQSYSRFTHDAPLGGFSSVRLRGYTRGNYLAENYTHLDVDARFSLTGRWGANVFAGVGCLFESVSDCGSGDDLYPSGGVGISYLLKPEAGFELRADYAVGKSDNSAFYLTLGHPF</sequence>
<reference evidence="5" key="1">
    <citation type="journal article" date="2014" name="Int. J. Syst. Evol. Microbiol.">
        <title>Complete genome sequence of Corynebacterium casei LMG S-19264T (=DSM 44701T), isolated from a smear-ripened cheese.</title>
        <authorList>
            <consortium name="US DOE Joint Genome Institute (JGI-PGF)"/>
            <person name="Walter F."/>
            <person name="Albersmeier A."/>
            <person name="Kalinowski J."/>
            <person name="Ruckert C."/>
        </authorList>
    </citation>
    <scope>NUCLEOTIDE SEQUENCE</scope>
    <source>
        <strain evidence="5">KCTC 23430</strain>
    </source>
</reference>
<comment type="caution">
    <text evidence="5">The sequence shown here is derived from an EMBL/GenBank/DDBJ whole genome shotgun (WGS) entry which is preliminary data.</text>
</comment>
<evidence type="ECO:0000313" key="6">
    <source>
        <dbReference type="Proteomes" id="UP000644693"/>
    </source>
</evidence>
<feature type="signal peptide" evidence="3">
    <location>
        <begin position="1"/>
        <end position="26"/>
    </location>
</feature>
<keyword evidence="3" id="KW-0732">Signal</keyword>
<evidence type="ECO:0000256" key="1">
    <source>
        <dbReference type="ARBA" id="ARBA00004370"/>
    </source>
</evidence>
<keyword evidence="2" id="KW-0472">Membrane</keyword>
<dbReference type="AlphaFoldDB" id="A0A918XFX6"/>
<keyword evidence="6" id="KW-1185">Reference proteome</keyword>
<dbReference type="Pfam" id="PF01103">
    <property type="entry name" value="Omp85"/>
    <property type="match status" value="1"/>
</dbReference>
<evidence type="ECO:0000256" key="3">
    <source>
        <dbReference type="SAM" id="SignalP"/>
    </source>
</evidence>
<dbReference type="EMBL" id="BMYM01000001">
    <property type="protein sequence ID" value="GHD29461.1"/>
    <property type="molecule type" value="Genomic_DNA"/>
</dbReference>
<dbReference type="Gene3D" id="2.40.160.50">
    <property type="entry name" value="membrane protein fhac: a member of the omp85/tpsb transporter family"/>
    <property type="match status" value="1"/>
</dbReference>
<reference evidence="5" key="2">
    <citation type="submission" date="2020-09" db="EMBL/GenBank/DDBJ databases">
        <authorList>
            <person name="Sun Q."/>
            <person name="Kim S."/>
        </authorList>
    </citation>
    <scope>NUCLEOTIDE SEQUENCE</scope>
    <source>
        <strain evidence="5">KCTC 23430</strain>
    </source>
</reference>
<gene>
    <name evidence="5" type="ORF">GCM10007053_10030</name>
</gene>
<accession>A0A918XFX6</accession>
<name>A0A918XFX6_9GAMM</name>
<protein>
    <submittedName>
        <fullName evidence="5">Glyceraldehyde-3-phosphate dehydrogenase</fullName>
    </submittedName>
</protein>
<evidence type="ECO:0000259" key="4">
    <source>
        <dbReference type="Pfam" id="PF01103"/>
    </source>
</evidence>
<organism evidence="5 6">
    <name type="scientific">Parahalioglobus pacificus</name>
    <dbReference type="NCBI Taxonomy" id="930806"/>
    <lineage>
        <taxon>Bacteria</taxon>
        <taxon>Pseudomonadati</taxon>
        <taxon>Pseudomonadota</taxon>
        <taxon>Gammaproteobacteria</taxon>
        <taxon>Cellvibrionales</taxon>
        <taxon>Halieaceae</taxon>
        <taxon>Parahalioglobus</taxon>
    </lineage>
</organism>
<feature type="domain" description="Bacterial surface antigen (D15)" evidence="4">
    <location>
        <begin position="182"/>
        <end position="358"/>
    </location>
</feature>
<evidence type="ECO:0000256" key="2">
    <source>
        <dbReference type="ARBA" id="ARBA00023136"/>
    </source>
</evidence>
<feature type="chain" id="PRO_5038048174" evidence="3">
    <location>
        <begin position="27"/>
        <end position="358"/>
    </location>
</feature>
<dbReference type="GO" id="GO:0019867">
    <property type="term" value="C:outer membrane"/>
    <property type="evidence" value="ECO:0007669"/>
    <property type="project" value="InterPro"/>
</dbReference>
<proteinExistence type="predicted"/>